<dbReference type="AlphaFoldDB" id="A0A090VEZ0"/>
<dbReference type="EC" id="3.2.1.21" evidence="1"/>
<dbReference type="Proteomes" id="UP000029644">
    <property type="component" value="Unassembled WGS sequence"/>
</dbReference>
<sequence length="41" mass="4777">MNSCNSNKKEVAFQFQDESLITEARVNDLVSRLTLKEKYLN</sequence>
<evidence type="ECO:0000313" key="1">
    <source>
        <dbReference type="EMBL" id="GAL62628.1"/>
    </source>
</evidence>
<name>A0A090VEZ0_9FLAO</name>
<dbReference type="GO" id="GO:0008422">
    <property type="term" value="F:beta-glucosidase activity"/>
    <property type="evidence" value="ECO:0007669"/>
    <property type="project" value="UniProtKB-EC"/>
</dbReference>
<comment type="caution">
    <text evidence="1">The sequence shown here is derived from an EMBL/GenBank/DDBJ whole genome shotgun (WGS) entry which is preliminary data.</text>
</comment>
<accession>A0A090VEZ0</accession>
<reference evidence="1 2" key="1">
    <citation type="journal article" date="2014" name="Genome Announc.">
        <title>Draft Genome Sequences of Marine Flavobacterium Algibacter lectus Strains SS8 and NR4.</title>
        <authorList>
            <person name="Takatani N."/>
            <person name="Nakanishi M."/>
            <person name="Meirelles P."/>
            <person name="Mino S."/>
            <person name="Suda W."/>
            <person name="Oshima K."/>
            <person name="Hattori M."/>
            <person name="Ohkuma M."/>
            <person name="Hosokawa M."/>
            <person name="Miyashita K."/>
            <person name="Thompson F.L."/>
            <person name="Niwa A."/>
            <person name="Sawabe T."/>
            <person name="Sawabe T."/>
        </authorList>
    </citation>
    <scope>NUCLEOTIDE SEQUENCE [LARGE SCALE GENOMIC DNA]</scope>
    <source>
        <strain evidence="1 2">JCM 19300</strain>
    </source>
</reference>
<dbReference type="EMBL" id="BBNQ01000007">
    <property type="protein sequence ID" value="GAL62628.1"/>
    <property type="molecule type" value="Genomic_DNA"/>
</dbReference>
<protein>
    <submittedName>
        <fullName evidence="1">Beta-glucosidase</fullName>
        <ecNumber evidence="1">3.2.1.21</ecNumber>
    </submittedName>
</protein>
<keyword evidence="1" id="KW-0378">Hydrolase</keyword>
<evidence type="ECO:0000313" key="2">
    <source>
        <dbReference type="Proteomes" id="UP000029644"/>
    </source>
</evidence>
<keyword evidence="1" id="KW-0326">Glycosidase</keyword>
<gene>
    <name evidence="1" type="ORF">JCM19300_289</name>
</gene>
<organism evidence="1 2">
    <name type="scientific">Algibacter lectus</name>
    <dbReference type="NCBI Taxonomy" id="221126"/>
    <lineage>
        <taxon>Bacteria</taxon>
        <taxon>Pseudomonadati</taxon>
        <taxon>Bacteroidota</taxon>
        <taxon>Flavobacteriia</taxon>
        <taxon>Flavobacteriales</taxon>
        <taxon>Flavobacteriaceae</taxon>
        <taxon>Algibacter</taxon>
    </lineage>
</organism>
<proteinExistence type="predicted"/>